<dbReference type="OrthoDB" id="1184314at2"/>
<evidence type="ECO:0000313" key="1">
    <source>
        <dbReference type="EMBL" id="TCP23620.1"/>
    </source>
</evidence>
<accession>A0A4R2NPD8</accession>
<dbReference type="RefSeq" id="WP_132795434.1">
    <property type="nucleotide sequence ID" value="NZ_SLXM01000008.1"/>
</dbReference>
<comment type="caution">
    <text evidence="1">The sequence shown here is derived from an EMBL/GenBank/DDBJ whole genome shotgun (WGS) entry which is preliminary data.</text>
</comment>
<keyword evidence="2" id="KW-1185">Reference proteome</keyword>
<dbReference type="EMBL" id="SLXM01000008">
    <property type="protein sequence ID" value="TCP23620.1"/>
    <property type="molecule type" value="Genomic_DNA"/>
</dbReference>
<gene>
    <name evidence="1" type="ORF">EV195_10890</name>
</gene>
<reference evidence="1 2" key="1">
    <citation type="submission" date="2019-03" db="EMBL/GenBank/DDBJ databases">
        <title>Genomic Encyclopedia of Type Strains, Phase IV (KMG-IV): sequencing the most valuable type-strain genomes for metagenomic binning, comparative biology and taxonomic classification.</title>
        <authorList>
            <person name="Goeker M."/>
        </authorList>
    </citation>
    <scope>NUCLEOTIDE SEQUENCE [LARGE SCALE GENOMIC DNA]</scope>
    <source>
        <strain evidence="1 2">DSM 14836</strain>
    </source>
</reference>
<protein>
    <submittedName>
        <fullName evidence="1">Uncharacterized protein</fullName>
    </submittedName>
</protein>
<dbReference type="Proteomes" id="UP000294564">
    <property type="component" value="Unassembled WGS sequence"/>
</dbReference>
<dbReference type="AlphaFoldDB" id="A0A4R2NPD8"/>
<evidence type="ECO:0000313" key="2">
    <source>
        <dbReference type="Proteomes" id="UP000294564"/>
    </source>
</evidence>
<proteinExistence type="predicted"/>
<sequence length="471" mass="54189">MRIGKFLVNIIFVFIANASILIAQVDFSSKQLINGVAIFRDTADPLLFYYEPGDLTLNTTKNGAPDFRFIDLRYTGTKCSDDVGEKNFMSMVQFGVVMKEIAPDALQAIKSKLKKYGRYSLKPLPISHIDTRLILPVENNTQKRHQPINNDGVLEANNKDGFSSSKAFWTKRTYTIKLNKYESQLLNTQLKEKLLGINLNYVYHANVWMPNEDISGSKELKEQFEKDSIVDESSNIQNRIIKSNTLTISIDTNKYPDLIKQIDINEEIPPTYAAIEVRCHDFKENLRPELYLKTVEIEATSVNNGKKVTIKTNFKSKYTDLYSQYIYFPYAVDMNAPMRFRVTEINTSGERTISDWIDKPECSSIIDVTSSKKEQKITNEIIDIEIDSSLFEDEIVTKVAFNLSYTLQGIQKTETITFKKNDNLHLQSIRYAVDKNTLKFYTITKHLSGEDTPVTENKKELNENYIYINNF</sequence>
<name>A0A4R2NPD8_9FLAO</name>
<organism evidence="1 2">
    <name type="scientific">Tenacibaculum skagerrakense</name>
    <dbReference type="NCBI Taxonomy" id="186571"/>
    <lineage>
        <taxon>Bacteria</taxon>
        <taxon>Pseudomonadati</taxon>
        <taxon>Bacteroidota</taxon>
        <taxon>Flavobacteriia</taxon>
        <taxon>Flavobacteriales</taxon>
        <taxon>Flavobacteriaceae</taxon>
        <taxon>Tenacibaculum</taxon>
    </lineage>
</organism>